<organism evidence="1 2">
    <name type="scientific">Rhizophagus irregularis (strain DAOM 197198w)</name>
    <name type="common">Glomus intraradices</name>
    <dbReference type="NCBI Taxonomy" id="1432141"/>
    <lineage>
        <taxon>Eukaryota</taxon>
        <taxon>Fungi</taxon>
        <taxon>Fungi incertae sedis</taxon>
        <taxon>Mucoromycota</taxon>
        <taxon>Glomeromycotina</taxon>
        <taxon>Glomeromycetes</taxon>
        <taxon>Glomerales</taxon>
        <taxon>Glomeraceae</taxon>
        <taxon>Rhizophagus</taxon>
    </lineage>
</organism>
<gene>
    <name evidence="1" type="ORF">RirG_091280</name>
</gene>
<dbReference type="OrthoDB" id="2349656at2759"/>
<sequence length="114" mass="13616">MFTNECDRRCTYVAACVLANFYQLIELRKTFHNFSSLGVNFLRSLSNSCSIRIVCREVTGKESLSQYKRYHRRACYLREDMESVAPVEWDLIIVRIKNLHRIKIAELEEYWDKI</sequence>
<reference evidence="1 2" key="1">
    <citation type="submission" date="2014-02" db="EMBL/GenBank/DDBJ databases">
        <title>Single nucleus genome sequencing reveals high similarity among nuclei of an endomycorrhizal fungus.</title>
        <authorList>
            <person name="Lin K."/>
            <person name="Geurts R."/>
            <person name="Zhang Z."/>
            <person name="Limpens E."/>
            <person name="Saunders D.G."/>
            <person name="Mu D."/>
            <person name="Pang E."/>
            <person name="Cao H."/>
            <person name="Cha H."/>
            <person name="Lin T."/>
            <person name="Zhou Q."/>
            <person name="Shang Y."/>
            <person name="Li Y."/>
            <person name="Ivanov S."/>
            <person name="Sharma T."/>
            <person name="Velzen R.V."/>
            <person name="Ruijter N.D."/>
            <person name="Aanen D.K."/>
            <person name="Win J."/>
            <person name="Kamoun S."/>
            <person name="Bisseling T."/>
            <person name="Huang S."/>
        </authorList>
    </citation>
    <scope>NUCLEOTIDE SEQUENCE [LARGE SCALE GENOMIC DNA]</scope>
    <source>
        <strain evidence="2">DAOM197198w</strain>
    </source>
</reference>
<comment type="caution">
    <text evidence="1">The sequence shown here is derived from an EMBL/GenBank/DDBJ whole genome shotgun (WGS) entry which is preliminary data.</text>
</comment>
<accession>A0A015LBV8</accession>
<name>A0A015LBV8_RHIIW</name>
<dbReference type="Proteomes" id="UP000022910">
    <property type="component" value="Unassembled WGS sequence"/>
</dbReference>
<protein>
    <submittedName>
        <fullName evidence="1">Uncharacterized protein</fullName>
    </submittedName>
</protein>
<dbReference type="AlphaFoldDB" id="A0A015LBV8"/>
<evidence type="ECO:0000313" key="2">
    <source>
        <dbReference type="Proteomes" id="UP000022910"/>
    </source>
</evidence>
<dbReference type="HOGENOM" id="CLU_2122398_0_0_1"/>
<proteinExistence type="predicted"/>
<keyword evidence="2" id="KW-1185">Reference proteome</keyword>
<dbReference type="EMBL" id="JEMT01016750">
    <property type="protein sequence ID" value="EXX70011.1"/>
    <property type="molecule type" value="Genomic_DNA"/>
</dbReference>
<evidence type="ECO:0000313" key="1">
    <source>
        <dbReference type="EMBL" id="EXX70011.1"/>
    </source>
</evidence>